<organism evidence="1 2">
    <name type="scientific">Lodderomyces elongisporus (strain ATCC 11503 / CBS 2605 / JCM 1781 / NBRC 1676 / NRRL YB-4239)</name>
    <name type="common">Yeast</name>
    <name type="synonym">Saccharomyces elongisporus</name>
    <dbReference type="NCBI Taxonomy" id="379508"/>
    <lineage>
        <taxon>Eukaryota</taxon>
        <taxon>Fungi</taxon>
        <taxon>Dikarya</taxon>
        <taxon>Ascomycota</taxon>
        <taxon>Saccharomycotina</taxon>
        <taxon>Pichiomycetes</taxon>
        <taxon>Debaryomycetaceae</taxon>
        <taxon>Candida/Lodderomyces clade</taxon>
        <taxon>Lodderomyces</taxon>
    </lineage>
</organism>
<sequence length="199" mass="22387">MSKQETQPQLLQQPHSLQLISKPEIDIDDLRNERLHLTPLNRLQALASTSAIIGSMLGFYEGVQKSAARYLVENAHRLPTTKGGWYFYHKRKNYEMIVGGMTGGVKTGMKFGGFVAALSFFESSLDYGRGQIDFINTTLACFVGTGLYTRYKQLSVLQASKMIRKGTIVGLMLGVAQDMMIYARGGKVWYLDEVKKRLY</sequence>
<protein>
    <recommendedName>
        <fullName evidence="3">Mitochondrial import inner membrane translocase subunit TIM22</fullName>
    </recommendedName>
</protein>
<dbReference type="EMBL" id="CH981524">
    <property type="protein sequence ID" value="EDK42049.1"/>
    <property type="molecule type" value="Genomic_DNA"/>
</dbReference>
<dbReference type="OMA" id="DYARHDE"/>
<dbReference type="PANTHER" id="PTHR37852">
    <property type="entry name" value="YALI0B21208P"/>
    <property type="match status" value="1"/>
</dbReference>
<gene>
    <name evidence="1" type="ORF">LELG_00227</name>
</gene>
<dbReference type="PANTHER" id="PTHR37852:SF1">
    <property type="entry name" value="HIG1 DOMAIN-CONTAINING PROTEIN"/>
    <property type="match status" value="1"/>
</dbReference>
<dbReference type="Proteomes" id="UP000001996">
    <property type="component" value="Unassembled WGS sequence"/>
</dbReference>
<dbReference type="HOGENOM" id="CLU_085417_0_2_1"/>
<dbReference type="GeneID" id="5235840"/>
<dbReference type="Pfam" id="PF02466">
    <property type="entry name" value="Tim17"/>
    <property type="match status" value="1"/>
</dbReference>
<dbReference type="VEuPathDB" id="FungiDB:LELG_00227"/>
<evidence type="ECO:0000313" key="1">
    <source>
        <dbReference type="EMBL" id="EDK42049.1"/>
    </source>
</evidence>
<dbReference type="eggNOG" id="ENOG502S3TP">
    <property type="taxonomic scope" value="Eukaryota"/>
</dbReference>
<keyword evidence="2" id="KW-1185">Reference proteome</keyword>
<name>A5DS91_LODEL</name>
<evidence type="ECO:0000313" key="2">
    <source>
        <dbReference type="Proteomes" id="UP000001996"/>
    </source>
</evidence>
<evidence type="ECO:0008006" key="3">
    <source>
        <dbReference type="Google" id="ProtNLM"/>
    </source>
</evidence>
<dbReference type="InParanoid" id="A5DS91"/>
<accession>A5DS91</accession>
<dbReference type="STRING" id="379508.A5DS91"/>
<dbReference type="OrthoDB" id="5584028at2759"/>
<dbReference type="AlphaFoldDB" id="A5DS91"/>
<proteinExistence type="predicted"/>
<dbReference type="KEGG" id="lel:PVL30_000221"/>
<reference evidence="1 2" key="1">
    <citation type="journal article" date="2009" name="Nature">
        <title>Evolution of pathogenicity and sexual reproduction in eight Candida genomes.</title>
        <authorList>
            <person name="Butler G."/>
            <person name="Rasmussen M.D."/>
            <person name="Lin M.F."/>
            <person name="Santos M.A."/>
            <person name="Sakthikumar S."/>
            <person name="Munro C.A."/>
            <person name="Rheinbay E."/>
            <person name="Grabherr M."/>
            <person name="Forche A."/>
            <person name="Reedy J.L."/>
            <person name="Agrafioti I."/>
            <person name="Arnaud M.B."/>
            <person name="Bates S."/>
            <person name="Brown A.J."/>
            <person name="Brunke S."/>
            <person name="Costanzo M.C."/>
            <person name="Fitzpatrick D.A."/>
            <person name="de Groot P.W."/>
            <person name="Harris D."/>
            <person name="Hoyer L.L."/>
            <person name="Hube B."/>
            <person name="Klis F.M."/>
            <person name="Kodira C."/>
            <person name="Lennard N."/>
            <person name="Logue M.E."/>
            <person name="Martin R."/>
            <person name="Neiman A.M."/>
            <person name="Nikolaou E."/>
            <person name="Quail M.A."/>
            <person name="Quinn J."/>
            <person name="Santos M.C."/>
            <person name="Schmitzberger F.F."/>
            <person name="Sherlock G."/>
            <person name="Shah P."/>
            <person name="Silverstein K.A."/>
            <person name="Skrzypek M.S."/>
            <person name="Soll D."/>
            <person name="Staggs R."/>
            <person name="Stansfield I."/>
            <person name="Stumpf M.P."/>
            <person name="Sudbery P.E."/>
            <person name="Srikantha T."/>
            <person name="Zeng Q."/>
            <person name="Berman J."/>
            <person name="Berriman M."/>
            <person name="Heitman J."/>
            <person name="Gow N.A."/>
            <person name="Lorenz M.C."/>
            <person name="Birren B.W."/>
            <person name="Kellis M."/>
            <person name="Cuomo C.A."/>
        </authorList>
    </citation>
    <scope>NUCLEOTIDE SEQUENCE [LARGE SCALE GENOMIC DNA]</scope>
    <source>
        <strain evidence="2">ATCC 11503 / BCRC 21390 / CBS 2605 / JCM 1781 / NBRC 1676 / NRRL YB-4239</strain>
    </source>
</reference>